<evidence type="ECO:0000313" key="4">
    <source>
        <dbReference type="Proteomes" id="UP000516421"/>
    </source>
</evidence>
<dbReference type="Gene3D" id="1.10.340.30">
    <property type="entry name" value="Hypothetical protein, domain 2"/>
    <property type="match status" value="1"/>
</dbReference>
<name>A0A7H2BHU8_9MICC</name>
<keyword evidence="4" id="KW-1185">Reference proteome</keyword>
<dbReference type="Pfam" id="PF03352">
    <property type="entry name" value="Adenine_glyco"/>
    <property type="match status" value="2"/>
</dbReference>
<organism evidence="3 4">
    <name type="scientific">Rothia amarae</name>
    <dbReference type="NCBI Taxonomy" id="169480"/>
    <lineage>
        <taxon>Bacteria</taxon>
        <taxon>Bacillati</taxon>
        <taxon>Actinomycetota</taxon>
        <taxon>Actinomycetes</taxon>
        <taxon>Micrococcales</taxon>
        <taxon>Micrococcaceae</taxon>
        <taxon>Rothia</taxon>
    </lineage>
</organism>
<sequence>MPEPQQHPAPEKLTPDVVTGEDGLSRPRWAATDELMRTYYDEEWGVPIADEQGMFERICLEGFQAGLSWRTVLVKRDALREDFLDFNPDAVALLTDEDVARIKEDPRIIRSEAKIRAVIKNARATLALRQRAQSLREQVRLSPDVELPAAEAALLGFTLPNGMQVDDGLPALIWSYGPEQTPTPQRFVEVPTRSEESENLAKRLKKEGFSFVGPTTVYAMFEACGVVDTHLIDSHRRGISKLWNADGSRRA</sequence>
<dbReference type="InterPro" id="IPR052891">
    <property type="entry name" value="DNA-3mA_glycosylase"/>
</dbReference>
<accession>A0A7H2BHU8</accession>
<dbReference type="PANTHER" id="PTHR30037">
    <property type="entry name" value="DNA-3-METHYLADENINE GLYCOSYLASE 1"/>
    <property type="match status" value="1"/>
</dbReference>
<evidence type="ECO:0000256" key="1">
    <source>
        <dbReference type="PIRSR" id="PIRSR605019-1"/>
    </source>
</evidence>
<dbReference type="GO" id="GO:0008725">
    <property type="term" value="F:DNA-3-methyladenine glycosylase activity"/>
    <property type="evidence" value="ECO:0007669"/>
    <property type="project" value="InterPro"/>
</dbReference>
<dbReference type="Proteomes" id="UP000516421">
    <property type="component" value="Chromosome"/>
</dbReference>
<reference evidence="3 4" key="1">
    <citation type="submission" date="2020-09" db="EMBL/GenBank/DDBJ databases">
        <title>Investigation of environmental microbe.</title>
        <authorList>
            <person name="Ou Y."/>
            <person name="Kang Q."/>
        </authorList>
    </citation>
    <scope>NUCLEOTIDE SEQUENCE [LARGE SCALE GENOMIC DNA]</scope>
    <source>
        <strain evidence="3 4">KJZ-9</strain>
    </source>
</reference>
<dbReference type="SUPFAM" id="SSF48150">
    <property type="entry name" value="DNA-glycosylase"/>
    <property type="match status" value="2"/>
</dbReference>
<dbReference type="AlphaFoldDB" id="A0A7H2BHU8"/>
<feature type="region of interest" description="Disordered" evidence="2">
    <location>
        <begin position="1"/>
        <end position="24"/>
    </location>
</feature>
<dbReference type="RefSeq" id="WP_151147398.1">
    <property type="nucleotide sequence ID" value="NZ_CP061538.1"/>
</dbReference>
<dbReference type="GO" id="GO:0046872">
    <property type="term" value="F:metal ion binding"/>
    <property type="evidence" value="ECO:0007669"/>
    <property type="project" value="UniProtKB-KW"/>
</dbReference>
<gene>
    <name evidence="3" type="ORF">IDM48_07450</name>
</gene>
<dbReference type="KEGG" id="rama:IDM48_07450"/>
<evidence type="ECO:0000313" key="3">
    <source>
        <dbReference type="EMBL" id="QNV39244.1"/>
    </source>
</evidence>
<dbReference type="InterPro" id="IPR005019">
    <property type="entry name" value="Adenine_glyco"/>
</dbReference>
<keyword evidence="1" id="KW-0862">Zinc</keyword>
<protein>
    <submittedName>
        <fullName evidence="3">DNA-3-methyladenine glycosylase I</fullName>
    </submittedName>
</protein>
<feature type="binding site" evidence="1">
    <location>
        <position position="230"/>
    </location>
    <ligand>
        <name>Zn(2+)</name>
        <dbReference type="ChEBI" id="CHEBI:29105"/>
    </ligand>
</feature>
<evidence type="ECO:0000256" key="2">
    <source>
        <dbReference type="SAM" id="MobiDB-lite"/>
    </source>
</evidence>
<dbReference type="EMBL" id="CP061538">
    <property type="protein sequence ID" value="QNV39244.1"/>
    <property type="molecule type" value="Genomic_DNA"/>
</dbReference>
<proteinExistence type="predicted"/>
<dbReference type="GO" id="GO:0006284">
    <property type="term" value="P:base-excision repair"/>
    <property type="evidence" value="ECO:0007669"/>
    <property type="project" value="InterPro"/>
</dbReference>
<dbReference type="InterPro" id="IPR011257">
    <property type="entry name" value="DNA_glycosylase"/>
</dbReference>
<keyword evidence="1" id="KW-0479">Metal-binding</keyword>
<dbReference type="PANTHER" id="PTHR30037:SF4">
    <property type="entry name" value="DNA-3-METHYLADENINE GLYCOSYLASE I"/>
    <property type="match status" value="1"/>
</dbReference>